<feature type="non-terminal residue" evidence="2">
    <location>
        <position position="1"/>
    </location>
</feature>
<evidence type="ECO:0000313" key="2">
    <source>
        <dbReference type="EMBL" id="GIQ80599.1"/>
    </source>
</evidence>
<evidence type="ECO:0000313" key="3">
    <source>
        <dbReference type="Proteomes" id="UP000265618"/>
    </source>
</evidence>
<reference evidence="2 3" key="1">
    <citation type="journal article" date="2018" name="PLoS ONE">
        <title>The draft genome of Kipferlia bialata reveals reductive genome evolution in fornicate parasites.</title>
        <authorList>
            <person name="Tanifuji G."/>
            <person name="Takabayashi S."/>
            <person name="Kume K."/>
            <person name="Takagi M."/>
            <person name="Nakayama T."/>
            <person name="Kamikawa R."/>
            <person name="Inagaki Y."/>
            <person name="Hashimoto T."/>
        </authorList>
    </citation>
    <scope>NUCLEOTIDE SEQUENCE [LARGE SCALE GENOMIC DNA]</scope>
    <source>
        <strain evidence="2">NY0173</strain>
    </source>
</reference>
<name>A0A9K3CRZ3_9EUKA</name>
<dbReference type="AlphaFoldDB" id="A0A9K3CRZ3"/>
<keyword evidence="3" id="KW-1185">Reference proteome</keyword>
<comment type="caution">
    <text evidence="2">The sequence shown here is derived from an EMBL/GenBank/DDBJ whole genome shotgun (WGS) entry which is preliminary data.</text>
</comment>
<accession>A0A9K3CRZ3</accession>
<feature type="region of interest" description="Disordered" evidence="1">
    <location>
        <begin position="38"/>
        <end position="58"/>
    </location>
</feature>
<organism evidence="2 3">
    <name type="scientific">Kipferlia bialata</name>
    <dbReference type="NCBI Taxonomy" id="797122"/>
    <lineage>
        <taxon>Eukaryota</taxon>
        <taxon>Metamonada</taxon>
        <taxon>Carpediemonas-like organisms</taxon>
        <taxon>Kipferlia</taxon>
    </lineage>
</organism>
<dbReference type="Proteomes" id="UP000265618">
    <property type="component" value="Unassembled WGS sequence"/>
</dbReference>
<dbReference type="EMBL" id="BDIP01000202">
    <property type="protein sequence ID" value="GIQ80599.1"/>
    <property type="molecule type" value="Genomic_DNA"/>
</dbReference>
<sequence length="58" mass="6112">RRVLAREIAAEGFMHSGLDVLVAPEASVLLFAALTVRPPSKGSKGQRGEGRTLPGLVE</sequence>
<proteinExistence type="predicted"/>
<evidence type="ECO:0000256" key="1">
    <source>
        <dbReference type="SAM" id="MobiDB-lite"/>
    </source>
</evidence>
<protein>
    <submittedName>
        <fullName evidence="2">Uncharacterized protein</fullName>
    </submittedName>
</protein>
<gene>
    <name evidence="2" type="ORF">KIPB_001425</name>
</gene>